<evidence type="ECO:0000313" key="9">
    <source>
        <dbReference type="Proteomes" id="UP000318453"/>
    </source>
</evidence>
<evidence type="ECO:0000256" key="5">
    <source>
        <dbReference type="ARBA" id="ARBA00023002"/>
    </source>
</evidence>
<evidence type="ECO:0000256" key="1">
    <source>
        <dbReference type="ARBA" id="ARBA00001974"/>
    </source>
</evidence>
<dbReference type="GO" id="GO:0071949">
    <property type="term" value="F:FAD binding"/>
    <property type="evidence" value="ECO:0007669"/>
    <property type="project" value="InterPro"/>
</dbReference>
<evidence type="ECO:0000256" key="2">
    <source>
        <dbReference type="ARBA" id="ARBA00005349"/>
    </source>
</evidence>
<dbReference type="PANTHER" id="PTHR43876">
    <property type="entry name" value="UBIQUINONE BIOSYNTHESIS MONOOXYGENASE COQ6, MITOCHONDRIAL"/>
    <property type="match status" value="1"/>
</dbReference>
<sequence length="408" mass="45704">MVLAKTEVSGAGLDYDVVIVGGNLTSLTLAVTLQQSHLRVAIVEATPLEIVASRDRAYALSIFSAEILKALGVWEDISPKIGKFRQIRLTDCDFPQAVTFNREDINHEYVGYAAEHYVLHQALAQKLGNGVTWFCPAKLETIQHYSHYVSLSVDQGGEQKTITTRLIVGADGARSRVRETAGIKTFGWKYWQSCVTTVFRHSTEPNDTAFERFWHTGPMGILPLPDNRCQVVWTAPHAEAQRLQAMAEEQFVEKLTARIGGFLKDITLLKDRLVFPVQLMQSREYVRPNLALIGDAAHRCHPVGGQGLNLGIRDAAVLGEILIQSSDRAEHIGDIQVLRRYQQWRKDENLAILGITDILDRSFSNDFPPMVLTRRTGIWMLDNLPPVKRLALEIMTGLKGKKPQLVSR</sequence>
<evidence type="ECO:0000313" key="8">
    <source>
        <dbReference type="EMBL" id="QDZ40388.1"/>
    </source>
</evidence>
<dbReference type="NCBIfam" id="NF005612">
    <property type="entry name" value="PRK07364.1"/>
    <property type="match status" value="1"/>
</dbReference>
<dbReference type="InterPro" id="IPR051205">
    <property type="entry name" value="UbiH/COQ6_monooxygenase"/>
</dbReference>
<dbReference type="RefSeq" id="WP_146296093.1">
    <property type="nucleotide sequence ID" value="NZ_CP042326.1"/>
</dbReference>
<keyword evidence="4" id="KW-0274">FAD</keyword>
<dbReference type="FunFam" id="3.50.50.60:FF:000021">
    <property type="entry name" value="Ubiquinone biosynthesis monooxygenase COQ6"/>
    <property type="match status" value="1"/>
</dbReference>
<gene>
    <name evidence="8" type="ORF">FRE64_10730</name>
</gene>
<evidence type="ECO:0000256" key="4">
    <source>
        <dbReference type="ARBA" id="ARBA00022827"/>
    </source>
</evidence>
<dbReference type="SUPFAM" id="SSF51905">
    <property type="entry name" value="FAD/NAD(P)-binding domain"/>
    <property type="match status" value="1"/>
</dbReference>
<dbReference type="Proteomes" id="UP000318453">
    <property type="component" value="Chromosome"/>
</dbReference>
<accession>A0A5B8NMZ4</accession>
<dbReference type="OrthoDB" id="9766816at2"/>
<dbReference type="GO" id="GO:0006744">
    <property type="term" value="P:ubiquinone biosynthetic process"/>
    <property type="evidence" value="ECO:0007669"/>
    <property type="project" value="InterPro"/>
</dbReference>
<protein>
    <submittedName>
        <fullName evidence="8">FAD-dependent hydroxylase</fullName>
    </submittedName>
</protein>
<keyword evidence="3" id="KW-0285">Flavoprotein</keyword>
<dbReference type="NCBIfam" id="TIGR01988">
    <property type="entry name" value="Ubi-OHases"/>
    <property type="match status" value="1"/>
</dbReference>
<dbReference type="KEGG" id="enn:FRE64_10730"/>
<keyword evidence="6" id="KW-0503">Monooxygenase</keyword>
<dbReference type="AlphaFoldDB" id="A0A5B8NMZ4"/>
<dbReference type="InterPro" id="IPR010971">
    <property type="entry name" value="UbiH/COQ6"/>
</dbReference>
<dbReference type="GO" id="GO:0016705">
    <property type="term" value="F:oxidoreductase activity, acting on paired donors, with incorporation or reduction of molecular oxygen"/>
    <property type="evidence" value="ECO:0007669"/>
    <property type="project" value="InterPro"/>
</dbReference>
<dbReference type="Pfam" id="PF01494">
    <property type="entry name" value="FAD_binding_3"/>
    <property type="match status" value="1"/>
</dbReference>
<dbReference type="GO" id="GO:0110142">
    <property type="term" value="C:ubiquinone biosynthesis complex"/>
    <property type="evidence" value="ECO:0007669"/>
    <property type="project" value="UniProtKB-ARBA"/>
</dbReference>
<organism evidence="8 9">
    <name type="scientific">Euhalothece natronophila Z-M001</name>
    <dbReference type="NCBI Taxonomy" id="522448"/>
    <lineage>
        <taxon>Bacteria</taxon>
        <taxon>Bacillati</taxon>
        <taxon>Cyanobacteriota</taxon>
        <taxon>Cyanophyceae</taxon>
        <taxon>Oscillatoriophycideae</taxon>
        <taxon>Chroococcales</taxon>
        <taxon>Halothecacae</taxon>
        <taxon>Halothece cluster</taxon>
        <taxon>Euhalothece</taxon>
    </lineage>
</organism>
<keyword evidence="9" id="KW-1185">Reference proteome</keyword>
<evidence type="ECO:0000259" key="7">
    <source>
        <dbReference type="Pfam" id="PF01494"/>
    </source>
</evidence>
<reference evidence="8 9" key="1">
    <citation type="submission" date="2019-08" db="EMBL/GenBank/DDBJ databases">
        <title>Carotenoids and Carotenoid Binding Proteins in the Halophilic Cyanobacterium Euhalothece sp. ZM00.</title>
        <authorList>
            <person name="Cho S.M."/>
            <person name="Song J.Y."/>
            <person name="Park Y.-I."/>
        </authorList>
    </citation>
    <scope>NUCLEOTIDE SEQUENCE [LARGE SCALE GENOMIC DNA]</scope>
    <source>
        <strain evidence="8 9">Z-M001</strain>
    </source>
</reference>
<comment type="cofactor">
    <cofactor evidence="1">
        <name>FAD</name>
        <dbReference type="ChEBI" id="CHEBI:57692"/>
    </cofactor>
</comment>
<dbReference type="PANTHER" id="PTHR43876:SF7">
    <property type="entry name" value="UBIQUINONE BIOSYNTHESIS MONOOXYGENASE COQ6, MITOCHONDRIAL"/>
    <property type="match status" value="1"/>
</dbReference>
<feature type="domain" description="FAD-binding" evidence="7">
    <location>
        <begin position="14"/>
        <end position="325"/>
    </location>
</feature>
<evidence type="ECO:0000256" key="6">
    <source>
        <dbReference type="ARBA" id="ARBA00023033"/>
    </source>
</evidence>
<name>A0A5B8NMZ4_9CHRO</name>
<dbReference type="Gene3D" id="3.50.50.60">
    <property type="entry name" value="FAD/NAD(P)-binding domain"/>
    <property type="match status" value="2"/>
</dbReference>
<dbReference type="PROSITE" id="PS01304">
    <property type="entry name" value="UBIH"/>
    <property type="match status" value="1"/>
</dbReference>
<proteinExistence type="inferred from homology"/>
<dbReference type="PRINTS" id="PR00420">
    <property type="entry name" value="RNGMNOXGNASE"/>
</dbReference>
<dbReference type="EMBL" id="CP042326">
    <property type="protein sequence ID" value="QDZ40388.1"/>
    <property type="molecule type" value="Genomic_DNA"/>
</dbReference>
<dbReference type="InterPro" id="IPR018168">
    <property type="entry name" value="Ubi_Hdrlase_CS"/>
</dbReference>
<dbReference type="InterPro" id="IPR002938">
    <property type="entry name" value="FAD-bd"/>
</dbReference>
<comment type="similarity">
    <text evidence="2">Belongs to the UbiH/COQ6 family.</text>
</comment>
<dbReference type="InterPro" id="IPR036188">
    <property type="entry name" value="FAD/NAD-bd_sf"/>
</dbReference>
<keyword evidence="5" id="KW-0560">Oxidoreductase</keyword>
<dbReference type="GO" id="GO:0004497">
    <property type="term" value="F:monooxygenase activity"/>
    <property type="evidence" value="ECO:0007669"/>
    <property type="project" value="UniProtKB-KW"/>
</dbReference>
<evidence type="ECO:0000256" key="3">
    <source>
        <dbReference type="ARBA" id="ARBA00022630"/>
    </source>
</evidence>